<dbReference type="InterPro" id="IPR002523">
    <property type="entry name" value="MgTranspt_CorA/ZnTranspt_ZntB"/>
</dbReference>
<accession>A0ABU5IEB1</accession>
<dbReference type="Pfam" id="PF01544">
    <property type="entry name" value="CorA"/>
    <property type="match status" value="1"/>
</dbReference>
<dbReference type="CDD" id="cd12834">
    <property type="entry name" value="ZntB_u1"/>
    <property type="match status" value="1"/>
</dbReference>
<comment type="subcellular location">
    <subcellularLocation>
        <location evidence="1">Cell membrane</location>
        <topology evidence="1">Multi-pass membrane protein</topology>
    </subcellularLocation>
</comment>
<evidence type="ECO:0000256" key="10">
    <source>
        <dbReference type="ARBA" id="ARBA00023136"/>
    </source>
</evidence>
<dbReference type="SUPFAM" id="SSF144083">
    <property type="entry name" value="Magnesium transport protein CorA, transmembrane region"/>
    <property type="match status" value="1"/>
</dbReference>
<name>A0ABU5IEB1_9BURK</name>
<keyword evidence="5" id="KW-0997">Cell inner membrane</keyword>
<sequence>MAGEGRGSGLADGTPAAARPAAGPEALYRQTLAGYGADANGLVCGFHFLPGQSGAPLGTDEALRWLQRPTDDTDPGFVWLHFNLTHAKALPWLQAHARLPEGFFEVINALGSRSTRIERDGHTLLAVLNDVTFDFSFDPNDVATLWVSLGPRLVVSARRQPLRAVDRLRAAVNRGEPIASTVALLEHLLGDQADELQRIHRAAADRVDDIEDELLARRGTHHAGELARLRRLTVRLQRLLAPEPTALLRVLGSPPRWMAAEERELLRHAGEDFSVVLRDVLALQERIKLLQDEAAAHVAEQNNRSLFALTMVTVLALPINLVAGLMGMNVGGIPLADHGHGFWIVVALIAVVTAVLALLALRWWRRAP</sequence>
<dbReference type="RefSeq" id="WP_322465754.1">
    <property type="nucleotide sequence ID" value="NZ_JAXOJX010000018.1"/>
</dbReference>
<dbReference type="PANTHER" id="PTHR46494:SF3">
    <property type="entry name" value="ZINC TRANSPORT PROTEIN ZNTB"/>
    <property type="match status" value="1"/>
</dbReference>
<keyword evidence="13" id="KW-1185">Reference proteome</keyword>
<evidence type="ECO:0000256" key="7">
    <source>
        <dbReference type="ARBA" id="ARBA00022833"/>
    </source>
</evidence>
<keyword evidence="3" id="KW-0813">Transport</keyword>
<dbReference type="InterPro" id="IPR045863">
    <property type="entry name" value="CorA_TM1_TM2"/>
</dbReference>
<evidence type="ECO:0000256" key="2">
    <source>
        <dbReference type="ARBA" id="ARBA00009765"/>
    </source>
</evidence>
<proteinExistence type="inferred from homology"/>
<keyword evidence="7" id="KW-0862">Zinc</keyword>
<evidence type="ECO:0000256" key="5">
    <source>
        <dbReference type="ARBA" id="ARBA00022519"/>
    </source>
</evidence>
<evidence type="ECO:0000256" key="4">
    <source>
        <dbReference type="ARBA" id="ARBA00022475"/>
    </source>
</evidence>
<keyword evidence="6 11" id="KW-0812">Transmembrane</keyword>
<evidence type="ECO:0000256" key="3">
    <source>
        <dbReference type="ARBA" id="ARBA00022448"/>
    </source>
</evidence>
<dbReference type="InterPro" id="IPR045861">
    <property type="entry name" value="CorA_cytoplasmic_dom"/>
</dbReference>
<evidence type="ECO:0000313" key="12">
    <source>
        <dbReference type="EMBL" id="MDZ5457444.1"/>
    </source>
</evidence>
<evidence type="ECO:0000313" key="13">
    <source>
        <dbReference type="Proteomes" id="UP001293718"/>
    </source>
</evidence>
<gene>
    <name evidence="12" type="ORF">SM757_12765</name>
</gene>
<dbReference type="Proteomes" id="UP001293718">
    <property type="component" value="Unassembled WGS sequence"/>
</dbReference>
<evidence type="ECO:0000256" key="8">
    <source>
        <dbReference type="ARBA" id="ARBA00022989"/>
    </source>
</evidence>
<evidence type="ECO:0000256" key="9">
    <source>
        <dbReference type="ARBA" id="ARBA00023065"/>
    </source>
</evidence>
<keyword evidence="10 11" id="KW-0472">Membrane</keyword>
<comment type="caution">
    <text evidence="12">The sequence shown here is derived from an EMBL/GenBank/DDBJ whole genome shotgun (WGS) entry which is preliminary data.</text>
</comment>
<feature type="transmembrane region" description="Helical" evidence="11">
    <location>
        <begin position="306"/>
        <end position="328"/>
    </location>
</feature>
<dbReference type="EMBL" id="JAXOJX010000018">
    <property type="protein sequence ID" value="MDZ5457444.1"/>
    <property type="molecule type" value="Genomic_DNA"/>
</dbReference>
<dbReference type="Gene3D" id="3.30.460.20">
    <property type="entry name" value="CorA soluble domain-like"/>
    <property type="match status" value="1"/>
</dbReference>
<evidence type="ECO:0000256" key="1">
    <source>
        <dbReference type="ARBA" id="ARBA00004651"/>
    </source>
</evidence>
<reference evidence="12 13" key="1">
    <citation type="submission" date="2023-11" db="EMBL/GenBank/DDBJ databases">
        <title>Draft genome of Azohydromonas lata strain H1 (DSM1123), a polyhydroxyalkanoate producer.</title>
        <authorList>
            <person name="Traversa D."/>
            <person name="D'Addabbo P."/>
            <person name="Pazzani C."/>
            <person name="Manzari C."/>
            <person name="Chiara M."/>
            <person name="Scrascia M."/>
        </authorList>
    </citation>
    <scope>NUCLEOTIDE SEQUENCE [LARGE SCALE GENOMIC DNA]</scope>
    <source>
        <strain evidence="12 13">H1</strain>
    </source>
</reference>
<keyword evidence="4" id="KW-1003">Cell membrane</keyword>
<evidence type="ECO:0000256" key="6">
    <source>
        <dbReference type="ARBA" id="ARBA00022692"/>
    </source>
</evidence>
<organism evidence="12 13">
    <name type="scientific">Azohydromonas lata</name>
    <dbReference type="NCBI Taxonomy" id="45677"/>
    <lineage>
        <taxon>Bacteria</taxon>
        <taxon>Pseudomonadati</taxon>
        <taxon>Pseudomonadota</taxon>
        <taxon>Betaproteobacteria</taxon>
        <taxon>Burkholderiales</taxon>
        <taxon>Sphaerotilaceae</taxon>
        <taxon>Azohydromonas</taxon>
    </lineage>
</organism>
<protein>
    <submittedName>
        <fullName evidence="12">Transporter</fullName>
    </submittedName>
</protein>
<dbReference type="Gene3D" id="1.20.58.340">
    <property type="entry name" value="Magnesium transport protein CorA, transmembrane region"/>
    <property type="match status" value="2"/>
</dbReference>
<dbReference type="SUPFAM" id="SSF143865">
    <property type="entry name" value="CorA soluble domain-like"/>
    <property type="match status" value="1"/>
</dbReference>
<evidence type="ECO:0000256" key="11">
    <source>
        <dbReference type="SAM" id="Phobius"/>
    </source>
</evidence>
<dbReference type="PANTHER" id="PTHR46494">
    <property type="entry name" value="CORA FAMILY METAL ION TRANSPORTER (EUROFUNG)"/>
    <property type="match status" value="1"/>
</dbReference>
<comment type="similarity">
    <text evidence="2">Belongs to the CorA metal ion transporter (MIT) (TC 1.A.35) family.</text>
</comment>
<keyword evidence="8 11" id="KW-1133">Transmembrane helix</keyword>
<keyword evidence="9" id="KW-0406">Ion transport</keyword>
<feature type="transmembrane region" description="Helical" evidence="11">
    <location>
        <begin position="340"/>
        <end position="361"/>
    </location>
</feature>